<dbReference type="KEGG" id="fku:FGKAn22_08160"/>
<dbReference type="PANTHER" id="PTHR35093">
    <property type="entry name" value="OUTER MEMBRANE PROTEIN NMB0088-RELATED"/>
    <property type="match status" value="1"/>
</dbReference>
<proteinExistence type="inferred from homology"/>
<keyword evidence="6" id="KW-0472">Membrane</keyword>
<organism evidence="9 10">
    <name type="scientific">Ferrigenium kumadai</name>
    <dbReference type="NCBI Taxonomy" id="1682490"/>
    <lineage>
        <taxon>Bacteria</taxon>
        <taxon>Pseudomonadati</taxon>
        <taxon>Pseudomonadota</taxon>
        <taxon>Betaproteobacteria</taxon>
        <taxon>Nitrosomonadales</taxon>
        <taxon>Gallionellaceae</taxon>
        <taxon>Ferrigenium</taxon>
    </lineage>
</organism>
<reference evidence="9 10" key="1">
    <citation type="submission" date="2019-03" db="EMBL/GenBank/DDBJ databases">
        <title>Complete genome sequence of Ferrigenium kumadai strain An22, a microaerophilic iron-oxidizing bacterium isolated from a paddy field soil.</title>
        <authorList>
            <person name="Watanabe T."/>
            <person name="Asakawa S."/>
        </authorList>
    </citation>
    <scope>NUCLEOTIDE SEQUENCE [LARGE SCALE GENOMIC DNA]</scope>
    <source>
        <strain evidence="9 10">An22</strain>
    </source>
</reference>
<dbReference type="GO" id="GO:0009279">
    <property type="term" value="C:cell outer membrane"/>
    <property type="evidence" value="ECO:0007669"/>
    <property type="project" value="UniProtKB-SubCell"/>
</dbReference>
<accession>A0AAN1VZ94</accession>
<evidence type="ECO:0000256" key="4">
    <source>
        <dbReference type="ARBA" id="ARBA00022692"/>
    </source>
</evidence>
<sequence length="442" mass="46582">MMFKKRIIGCSVAGALLAMAGNAAASGFGLLEQSASGLGNAYAGGAAGAEDATTIFFNPAGMSRLSGKQIVVGATAIKPTGKFAGTVTGLAPLQVAGTGAGGDAGSWELVPNAYFAMEVNPRTRVGLGINAPFGLQTEYDPAWMGRYQGIKSRLETINLNPSISYQVNDTVTLGAGVNYQRIKGVLTSMTNFSAAAFAAGAGVFALVGANKEGLSTLTGSDTAWGYNLGALINVSPVTRVGVAYRSRLKYNLGGTVTFANRPAALAAALPDQAVTLAVTTPDIFSVSAVHQLDDKWEIMGDATWTGWSVFQQLNVLKMNGTSLSVPTPENWKDTWRISAGASYRYNSQWLARMGVGYDQTPISDAYRTVRIPDQDRYQIALGGQYKPTRDSAIDFSYSHLFMRNAAVNQNAAVNTDLAGKGLLSGSFKVSADILSVQYTYGF</sequence>
<evidence type="ECO:0000256" key="1">
    <source>
        <dbReference type="ARBA" id="ARBA00004571"/>
    </source>
</evidence>
<dbReference type="SUPFAM" id="SSF56935">
    <property type="entry name" value="Porins"/>
    <property type="match status" value="1"/>
</dbReference>
<dbReference type="InterPro" id="IPR005017">
    <property type="entry name" value="OMPP1/FadL/TodX"/>
</dbReference>
<evidence type="ECO:0000256" key="3">
    <source>
        <dbReference type="ARBA" id="ARBA00022452"/>
    </source>
</evidence>
<evidence type="ECO:0000256" key="7">
    <source>
        <dbReference type="ARBA" id="ARBA00023237"/>
    </source>
</evidence>
<evidence type="ECO:0000256" key="5">
    <source>
        <dbReference type="ARBA" id="ARBA00022729"/>
    </source>
</evidence>
<keyword evidence="5 8" id="KW-0732">Signal</keyword>
<keyword evidence="4" id="KW-0812">Transmembrane</keyword>
<dbReference type="GO" id="GO:0015483">
    <property type="term" value="F:long-chain fatty acid transporting porin activity"/>
    <property type="evidence" value="ECO:0007669"/>
    <property type="project" value="TreeGrafter"/>
</dbReference>
<keyword evidence="10" id="KW-1185">Reference proteome</keyword>
<comment type="similarity">
    <text evidence="2">Belongs to the OmpP1/FadL family.</text>
</comment>
<gene>
    <name evidence="9" type="ORF">FGKAn22_08160</name>
</gene>
<dbReference type="Proteomes" id="UP001319121">
    <property type="component" value="Chromosome"/>
</dbReference>
<evidence type="ECO:0000313" key="10">
    <source>
        <dbReference type="Proteomes" id="UP001319121"/>
    </source>
</evidence>
<keyword evidence="7" id="KW-0998">Cell outer membrane</keyword>
<dbReference type="AlphaFoldDB" id="A0AAN1VZ94"/>
<dbReference type="RefSeq" id="WP_212786718.1">
    <property type="nucleotide sequence ID" value="NZ_AP019536.1"/>
</dbReference>
<keyword evidence="3" id="KW-1134">Transmembrane beta strand</keyword>
<evidence type="ECO:0000313" key="9">
    <source>
        <dbReference type="EMBL" id="BBI99123.1"/>
    </source>
</evidence>
<name>A0AAN1VZ94_9PROT</name>
<dbReference type="Gene3D" id="2.40.160.60">
    <property type="entry name" value="Outer membrane protein transport protein (OMPP1/FadL/TodX)"/>
    <property type="match status" value="1"/>
</dbReference>
<dbReference type="Pfam" id="PF03349">
    <property type="entry name" value="Toluene_X"/>
    <property type="match status" value="1"/>
</dbReference>
<evidence type="ECO:0000256" key="2">
    <source>
        <dbReference type="ARBA" id="ARBA00008163"/>
    </source>
</evidence>
<comment type="subcellular location">
    <subcellularLocation>
        <location evidence="1">Cell outer membrane</location>
        <topology evidence="1">Multi-pass membrane protein</topology>
    </subcellularLocation>
</comment>
<feature type="chain" id="PRO_5043013730" evidence="8">
    <location>
        <begin position="26"/>
        <end position="442"/>
    </location>
</feature>
<evidence type="ECO:0000256" key="6">
    <source>
        <dbReference type="ARBA" id="ARBA00023136"/>
    </source>
</evidence>
<dbReference type="EMBL" id="AP019536">
    <property type="protein sequence ID" value="BBI99123.1"/>
    <property type="molecule type" value="Genomic_DNA"/>
</dbReference>
<protein>
    <submittedName>
        <fullName evidence="9">Fatty acid transporter</fullName>
    </submittedName>
</protein>
<feature type="signal peptide" evidence="8">
    <location>
        <begin position="1"/>
        <end position="25"/>
    </location>
</feature>
<dbReference type="PANTHER" id="PTHR35093:SF3">
    <property type="entry name" value="LONG-CHAIN FATTY ACID TRANSPORT PROTEIN"/>
    <property type="match status" value="1"/>
</dbReference>
<evidence type="ECO:0000256" key="8">
    <source>
        <dbReference type="SAM" id="SignalP"/>
    </source>
</evidence>